<keyword evidence="2" id="KW-0812">Transmembrane</keyword>
<feature type="transmembrane region" description="Helical" evidence="2">
    <location>
        <begin position="12"/>
        <end position="33"/>
    </location>
</feature>
<feature type="region of interest" description="Disordered" evidence="1">
    <location>
        <begin position="216"/>
        <end position="253"/>
    </location>
</feature>
<protein>
    <submittedName>
        <fullName evidence="3">Uncharacterized protein</fullName>
    </submittedName>
</protein>
<evidence type="ECO:0000313" key="4">
    <source>
        <dbReference type="Proteomes" id="UP000829364"/>
    </source>
</evidence>
<organism evidence="3 4">
    <name type="scientific">Purpureocillium takamizusanense</name>
    <dbReference type="NCBI Taxonomy" id="2060973"/>
    <lineage>
        <taxon>Eukaryota</taxon>
        <taxon>Fungi</taxon>
        <taxon>Dikarya</taxon>
        <taxon>Ascomycota</taxon>
        <taxon>Pezizomycotina</taxon>
        <taxon>Sordariomycetes</taxon>
        <taxon>Hypocreomycetidae</taxon>
        <taxon>Hypocreales</taxon>
        <taxon>Ophiocordycipitaceae</taxon>
        <taxon>Purpureocillium</taxon>
    </lineage>
</organism>
<feature type="transmembrane region" description="Helical" evidence="2">
    <location>
        <begin position="72"/>
        <end position="92"/>
    </location>
</feature>
<keyword evidence="4" id="KW-1185">Reference proteome</keyword>
<sequence length="253" mass="28130">METCQHDGNPDMYGLGIRLGFYLQWLSLNLAVTLRVHEEIPAIRFTNTSFIAAEFLAVLIQISQATIEPVDIYIVLLLCYGAFLFLAPLYIWRIVTGFEPSLDPTRWPVVEPGILDTQLHYLLLIAVSSFQIWFWAVPADTRTANDCATYAFIFAKIPLENKAFRAVNISLYSCLLILAALSYISLARFFKSATAEDANESDTESYLSGTEFGFGDTGLRVGGGATEDRVSVDGTESTCSNDDKGRPRYHLSP</sequence>
<evidence type="ECO:0000256" key="2">
    <source>
        <dbReference type="SAM" id="Phobius"/>
    </source>
</evidence>
<feature type="transmembrane region" description="Helical" evidence="2">
    <location>
        <begin position="119"/>
        <end position="136"/>
    </location>
</feature>
<reference evidence="3" key="1">
    <citation type="submission" date="2021-11" db="EMBL/GenBank/DDBJ databases">
        <title>Purpureocillium_takamizusanense_genome.</title>
        <authorList>
            <person name="Nguyen N.-H."/>
        </authorList>
    </citation>
    <scope>NUCLEOTIDE SEQUENCE</scope>
    <source>
        <strain evidence="3">PT3</strain>
    </source>
</reference>
<dbReference type="EMBL" id="CP086357">
    <property type="protein sequence ID" value="UNI19242.1"/>
    <property type="molecule type" value="Genomic_DNA"/>
</dbReference>
<keyword evidence="2" id="KW-0472">Membrane</keyword>
<evidence type="ECO:0000313" key="3">
    <source>
        <dbReference type="EMBL" id="UNI19242.1"/>
    </source>
</evidence>
<dbReference type="AlphaFoldDB" id="A0A9Q8QHA9"/>
<evidence type="ECO:0000256" key="1">
    <source>
        <dbReference type="SAM" id="MobiDB-lite"/>
    </source>
</evidence>
<keyword evidence="2" id="KW-1133">Transmembrane helix</keyword>
<dbReference type="Proteomes" id="UP000829364">
    <property type="component" value="Chromosome 4"/>
</dbReference>
<name>A0A9Q8QHA9_9HYPO</name>
<proteinExistence type="predicted"/>
<dbReference type="GeneID" id="72067388"/>
<dbReference type="KEGG" id="ptkz:JDV02_005439"/>
<dbReference type="OrthoDB" id="1806at2759"/>
<gene>
    <name evidence="3" type="ORF">JDV02_005439</name>
</gene>
<accession>A0A9Q8QHA9</accession>
<feature type="transmembrane region" description="Helical" evidence="2">
    <location>
        <begin position="169"/>
        <end position="190"/>
    </location>
</feature>
<dbReference type="RefSeq" id="XP_047842723.1">
    <property type="nucleotide sequence ID" value="XM_047986740.1"/>
</dbReference>